<gene>
    <name evidence="2" type="ORF">AWRI3578_g1106</name>
</gene>
<sequence>MPISAKIYTTLEKVDERTNHLANDTEKHTTDNSSNKIQYSLNPKYLFLLQPWEPSIISINENLVPKNVLTAETLISAIKYFDDWEDDQLNDEERIPSIHQKLVDCTNVIEEPFAVTSDHKPIAARDAIKIFSKQLTEMKAAGHFDSFTINPNEVIFTKHNTNEVFEKLYQTMAKVSKELDCFHLVPIAFSVACLHTAGGFDFSDSKTDLNWIINSVDGSETIPTHPSFKFICLSKNSGDILTLNSIIDGTPEAIHQRYERHNLKKTRFNKEDKYWIEKPILDNLDKLAGDLTNSPEKMAIMNEIKQELDGKNRMMVDADISVWVSQLKYAVYDENIRPKMNELWVQFNEQINQNPTQDFKPWIKSFLGKYTDLSKPLKKAQIYKLMQTSFKQANDTPWFCTPKFEVPNDYLLNTVANNSNKGKKKRYKKPQKPPTGQVKD</sequence>
<evidence type="ECO:0000313" key="3">
    <source>
        <dbReference type="Proteomes" id="UP000095605"/>
    </source>
</evidence>
<dbReference type="Proteomes" id="UP000095605">
    <property type="component" value="Unassembled WGS sequence"/>
</dbReference>
<evidence type="ECO:0000256" key="1">
    <source>
        <dbReference type="SAM" id="MobiDB-lite"/>
    </source>
</evidence>
<reference evidence="3" key="1">
    <citation type="journal article" date="2016" name="Genome Announc.">
        <title>Genome sequences of three species of Hanseniaspora isolated from spontaneous wine fermentations.</title>
        <authorList>
            <person name="Sternes P.R."/>
            <person name="Lee D."/>
            <person name="Kutyna D.R."/>
            <person name="Borneman A.R."/>
        </authorList>
    </citation>
    <scope>NUCLEOTIDE SEQUENCE [LARGE SCALE GENOMIC DNA]</scope>
    <source>
        <strain evidence="3">AWRI3578</strain>
    </source>
</reference>
<name>A0A1E5RRZ0_9ASCO</name>
<keyword evidence="3" id="KW-1185">Reference proteome</keyword>
<accession>A0A1E5RRZ0</accession>
<evidence type="ECO:0000313" key="2">
    <source>
        <dbReference type="EMBL" id="OEJ89689.1"/>
    </source>
</evidence>
<dbReference type="EMBL" id="LPNL01000003">
    <property type="protein sequence ID" value="OEJ89689.1"/>
    <property type="molecule type" value="Genomic_DNA"/>
</dbReference>
<feature type="region of interest" description="Disordered" evidence="1">
    <location>
        <begin position="417"/>
        <end position="440"/>
    </location>
</feature>
<feature type="compositionally biased region" description="Basic residues" evidence="1">
    <location>
        <begin position="421"/>
        <end position="431"/>
    </location>
</feature>
<comment type="caution">
    <text evidence="2">The sequence shown here is derived from an EMBL/GenBank/DDBJ whole genome shotgun (WGS) entry which is preliminary data.</text>
</comment>
<protein>
    <submittedName>
        <fullName evidence="2">Uncharacterized protein</fullName>
    </submittedName>
</protein>
<organism evidence="2 3">
    <name type="scientific">Hanseniaspora opuntiae</name>
    <dbReference type="NCBI Taxonomy" id="211096"/>
    <lineage>
        <taxon>Eukaryota</taxon>
        <taxon>Fungi</taxon>
        <taxon>Dikarya</taxon>
        <taxon>Ascomycota</taxon>
        <taxon>Saccharomycotina</taxon>
        <taxon>Saccharomycetes</taxon>
        <taxon>Saccharomycodales</taxon>
        <taxon>Saccharomycodaceae</taxon>
        <taxon>Hanseniaspora</taxon>
    </lineage>
</organism>
<dbReference type="AlphaFoldDB" id="A0A1E5RRZ0"/>
<proteinExistence type="predicted"/>